<evidence type="ECO:0000256" key="1">
    <source>
        <dbReference type="SAM" id="SignalP"/>
    </source>
</evidence>
<feature type="signal peptide" evidence="1">
    <location>
        <begin position="1"/>
        <end position="22"/>
    </location>
</feature>
<accession>A0A9W4GCH2</accession>
<sequence length="121" mass="13343">MKFLHLTGIIVLLSQATSISTAMLFPRSSSGSETTRLQMNEVRAAISSIQRSGIELASPNDDVKDLARRLGYSFLIPISVSLARNTNGCKNYVTNDINRDLNLWITTTEEGVQISSLQVNR</sequence>
<keyword evidence="1" id="KW-0732">Signal</keyword>
<gene>
    <name evidence="2" type="ORF">BGTH12_LOCUS1855</name>
</gene>
<evidence type="ECO:0000313" key="2">
    <source>
        <dbReference type="EMBL" id="CAD6500497.1"/>
    </source>
</evidence>
<evidence type="ECO:0000313" key="3">
    <source>
        <dbReference type="Proteomes" id="UP000683417"/>
    </source>
</evidence>
<protein>
    <submittedName>
        <fullName evidence="2">BgTH12-07673</fullName>
    </submittedName>
</protein>
<comment type="caution">
    <text evidence="2">The sequence shown here is derived from an EMBL/GenBank/DDBJ whole genome shotgun (WGS) entry which is preliminary data.</text>
</comment>
<dbReference type="AlphaFoldDB" id="A0A9W4GCH2"/>
<proteinExistence type="predicted"/>
<name>A0A9W4GCH2_BLUGR</name>
<feature type="chain" id="PRO_5040898389" evidence="1">
    <location>
        <begin position="23"/>
        <end position="121"/>
    </location>
</feature>
<dbReference type="EMBL" id="CAJHIT010000003">
    <property type="protein sequence ID" value="CAD6500497.1"/>
    <property type="molecule type" value="Genomic_DNA"/>
</dbReference>
<organism evidence="2 3">
    <name type="scientific">Blumeria graminis f. sp. triticale</name>
    <dbReference type="NCBI Taxonomy" id="1689686"/>
    <lineage>
        <taxon>Eukaryota</taxon>
        <taxon>Fungi</taxon>
        <taxon>Dikarya</taxon>
        <taxon>Ascomycota</taxon>
        <taxon>Pezizomycotina</taxon>
        <taxon>Leotiomycetes</taxon>
        <taxon>Erysiphales</taxon>
        <taxon>Erysiphaceae</taxon>
        <taxon>Blumeria</taxon>
    </lineage>
</organism>
<dbReference type="Proteomes" id="UP000683417">
    <property type="component" value="Unassembled WGS sequence"/>
</dbReference>
<reference evidence="2" key="1">
    <citation type="submission" date="2020-10" db="EMBL/GenBank/DDBJ databases">
        <authorList>
            <person name="Muller C M."/>
        </authorList>
    </citation>
    <scope>NUCLEOTIDE SEQUENCE</scope>
    <source>
        <strain evidence="2">THUN-12</strain>
    </source>
</reference>